<dbReference type="AlphaFoldDB" id="A0A0D2MCN1"/>
<sequence>MSTANLPNYESELANPLNRAPSYSVEPNDFERRIALADRLRTRPTGTFVKESKGGGVRLRLKAQEDNIQLPVYGVADHVSGTIELSKTESVTCVEVKIEGKLHLKEVAEGGTATATLVLDTATLWFKDSVNPTCPSSLDFSLALPTTFEYENQTYRLPPTFDVKLSGLPGFVATIDYSVTAIVTKPHGVPLPKVNSKALGLHIGTSIASTPFVYFPRSKPLEPIPLPLRHRDSGFGDSGFESSPDWKVFQFVLPSVANTRPDISVKLYLPASRIFSMTMSIPFHLSLESSAVSLAAFLPLSPISSNPLSRKVTRIQLMRQTVVDVRNAVLHGVKTDIWRVDCIGEGVFRHAGDDNTHISFSGEIPLDPKAIKVPGFKAAGLQVKDCILFTVTPLEAQKNVFVPLREVIPVKMVTDPWTPNGTGIGAERAAALHWDSPPTPPTPPSETAR</sequence>
<protein>
    <recommendedName>
        <fullName evidence="3">Arrestin-like N-terminal domain-containing protein</fullName>
    </recommendedName>
</protein>
<gene>
    <name evidence="1" type="ORF">HYPSUDRAFT_1089399</name>
</gene>
<organism evidence="1 2">
    <name type="scientific">Hypholoma sublateritium (strain FD-334 SS-4)</name>
    <dbReference type="NCBI Taxonomy" id="945553"/>
    <lineage>
        <taxon>Eukaryota</taxon>
        <taxon>Fungi</taxon>
        <taxon>Dikarya</taxon>
        <taxon>Basidiomycota</taxon>
        <taxon>Agaricomycotina</taxon>
        <taxon>Agaricomycetes</taxon>
        <taxon>Agaricomycetidae</taxon>
        <taxon>Agaricales</taxon>
        <taxon>Agaricineae</taxon>
        <taxon>Strophariaceae</taxon>
        <taxon>Hypholoma</taxon>
    </lineage>
</organism>
<evidence type="ECO:0008006" key="3">
    <source>
        <dbReference type="Google" id="ProtNLM"/>
    </source>
</evidence>
<dbReference type="STRING" id="945553.A0A0D2MCN1"/>
<keyword evidence="2" id="KW-1185">Reference proteome</keyword>
<dbReference type="EMBL" id="KN817560">
    <property type="protein sequence ID" value="KJA21203.1"/>
    <property type="molecule type" value="Genomic_DNA"/>
</dbReference>
<name>A0A0D2MCN1_HYPSF</name>
<proteinExistence type="predicted"/>
<dbReference type="OrthoDB" id="3242181at2759"/>
<dbReference type="OMA" id="PFIYYPR"/>
<accession>A0A0D2MCN1</accession>
<evidence type="ECO:0000313" key="2">
    <source>
        <dbReference type="Proteomes" id="UP000054270"/>
    </source>
</evidence>
<evidence type="ECO:0000313" key="1">
    <source>
        <dbReference type="EMBL" id="KJA21203.1"/>
    </source>
</evidence>
<dbReference type="Proteomes" id="UP000054270">
    <property type="component" value="Unassembled WGS sequence"/>
</dbReference>
<reference evidence="2" key="1">
    <citation type="submission" date="2014-04" db="EMBL/GenBank/DDBJ databases">
        <title>Evolutionary Origins and Diversification of the Mycorrhizal Mutualists.</title>
        <authorList>
            <consortium name="DOE Joint Genome Institute"/>
            <consortium name="Mycorrhizal Genomics Consortium"/>
            <person name="Kohler A."/>
            <person name="Kuo A."/>
            <person name="Nagy L.G."/>
            <person name="Floudas D."/>
            <person name="Copeland A."/>
            <person name="Barry K.W."/>
            <person name="Cichocki N."/>
            <person name="Veneault-Fourrey C."/>
            <person name="LaButti K."/>
            <person name="Lindquist E.A."/>
            <person name="Lipzen A."/>
            <person name="Lundell T."/>
            <person name="Morin E."/>
            <person name="Murat C."/>
            <person name="Riley R."/>
            <person name="Ohm R."/>
            <person name="Sun H."/>
            <person name="Tunlid A."/>
            <person name="Henrissat B."/>
            <person name="Grigoriev I.V."/>
            <person name="Hibbett D.S."/>
            <person name="Martin F."/>
        </authorList>
    </citation>
    <scope>NUCLEOTIDE SEQUENCE [LARGE SCALE GENOMIC DNA]</scope>
    <source>
        <strain evidence="2">FD-334 SS-4</strain>
    </source>
</reference>